<evidence type="ECO:0000256" key="2">
    <source>
        <dbReference type="ARBA" id="ARBA00022692"/>
    </source>
</evidence>
<dbReference type="PROSITE" id="PS50835">
    <property type="entry name" value="IG_LIKE"/>
    <property type="match status" value="4"/>
</dbReference>
<evidence type="ECO:0008006" key="14">
    <source>
        <dbReference type="Google" id="ProtNLM"/>
    </source>
</evidence>
<dbReference type="FunFam" id="2.60.40.10:FF:000065">
    <property type="entry name" value="roundabout homolog 1 isoform X3"/>
    <property type="match status" value="1"/>
</dbReference>
<dbReference type="FunFam" id="2.60.40.10:FF:000008">
    <property type="entry name" value="roundabout homolog 2 isoform X2"/>
    <property type="match status" value="2"/>
</dbReference>
<keyword evidence="4" id="KW-0677">Repeat</keyword>
<dbReference type="InterPro" id="IPR007110">
    <property type="entry name" value="Ig-like_dom"/>
</dbReference>
<evidence type="ECO:0000256" key="8">
    <source>
        <dbReference type="ARBA" id="ARBA00023319"/>
    </source>
</evidence>
<evidence type="ECO:0000256" key="9">
    <source>
        <dbReference type="SAM" id="MobiDB-lite"/>
    </source>
</evidence>
<sequence length="1535" mass="168410">MLETKSPYLIFNSDFIEEIHNHITSNFSVDEHSVLRDDFRQNPTDVVVAAGEPAILECQPPRGHPEPTIYWKKDKIRIDDKEERISIRGGKLMISNTRKSDAGMYTCVGTNMVGERDSDPAELTVFERPTFLRRPINQVVLEEEAVEFRCQVQGDPQPTVRWRKDDADLPRGRYDIKDDYTLRIKKAMSTDEGTYMCIAENRVGKVEASATLTVRAPPQFVVRPRDQIVAQGRTVTFPCETKGNPQPAVFWQKEGSQNLLFPNQPQQPNSRCSVSPTGDLTITNIQRSDAGYYICQALTVAGSILAKAQLEVTDVLTDRPPPIILQGPANQTLAVDGTALLKCKATGDPLPVISWLKEGFTFLGRDPRATIQEQGTLQIKNLRISDTGTYTCVATSSSGETSWSAVLDVTESGATISKSYDLNDLPGPPSKPQVTDVTKNSVTLSWQPGTPGILPASAYIIEAFSQSVSNSWQTVANHVKTTLYTVRGLRPNTIYLFMVRAINPQGLSDPSAMSDPVRTQDISPPAQGVDHRQVQKELGDVLVRLHTPVVLTPTTVQVTWTVDRQPQFIQGYRVMYRQTSGLQATTTWQNLDAKVPTERSAVLVNLKKGVTYEIKVRPYFNEFQGMDSESKTVRTTEEAPSAPPQSVTVLTVGSHNSTSISVSWDPPPPDHQNGIIQEYKIWCLGNETRFHINKTVDAAIRSVIIGGLFPGIQYRVEVAASTSAGVGVKSEPQPIIIGGRNEVVITENNNSITEQITDVVKQPAFIAGIGGACWVILMGFSIWLYWRRKKRKGLSNYADVLPPVPGQGDKTATMLSDGAIYSSIDFTTKTTYNSSSQITQATPYATTQILHSNSIHELAVDLPDPQWKSSIQQKTDLMGFGYSLPDQNKGNNGGKGGKKKKNKNSSKPQKNNGSTWANVPLPPPPVQPLPGTELEHYAVEQQENGYDSDSWCPPLPVQTYLHQGMEDELEEDDDRVPTPPVRGVASSPAISFGQQSTATLTPSPREEMQPMLQAHLDELTRAYQFDMAKQTWHVQSNNQPPQPPVPPLGYMSGALISDLETDVPDDDADDEEEALEIPRPLRALEQTPGSSTDNLESSVTGSMVNGWGSASDEDRSFSSHRSSVGSSSDGSIFASGSFAQALVAAADKAGFRLDGTSLTRTGKAFTSSQRPRPTSPFSTDSNTSAALSQSQRPRPTKKHKGGRVDPQPALPHRREAMTDDLPPPPDPPPGQGLRQQIGSSQHAGNVENSTERKGSSLERQQAANLEDTKSSLDCPAKTSLEWQRQTQEWINSTERPEDIRKALHKQGVGPEETLVPYSKPNFPSPGGHSSSGTASSKGSTGPRKADALRGSHQRNASDLLDIGYMGSNSQGQFTGELYIKQDKNTVPIHMNSGRLPKIKAFVTLLYVKNFHRCGNAVMQQEVGHKAGHLAEEAGQATLADMQGQAVAKALQSHHFAPVDATLRLEGKARTSSFYASPYLCSPFLLLSREKLNSGFVKSFDKRYILLKSRGYDYSLEKLPRCSDLFPSVFLIPFQE</sequence>
<dbReference type="Proteomes" id="UP000664991">
    <property type="component" value="Unassembled WGS sequence"/>
</dbReference>
<dbReference type="SUPFAM" id="SSF49265">
    <property type="entry name" value="Fibronectin type III"/>
    <property type="match status" value="2"/>
</dbReference>
<feature type="region of interest" description="Disordered" evidence="9">
    <location>
        <begin position="879"/>
        <end position="924"/>
    </location>
</feature>
<dbReference type="FunFam" id="2.60.40.10:FF:000053">
    <property type="entry name" value="Roundabout guidance receptor 1"/>
    <property type="match status" value="1"/>
</dbReference>
<dbReference type="GO" id="GO:0007399">
    <property type="term" value="P:nervous system development"/>
    <property type="evidence" value="ECO:0007669"/>
    <property type="project" value="UniProtKB-ARBA"/>
</dbReference>
<dbReference type="InterPro" id="IPR003598">
    <property type="entry name" value="Ig_sub2"/>
</dbReference>
<dbReference type="CDD" id="cd00063">
    <property type="entry name" value="FN3"/>
    <property type="match status" value="3"/>
</dbReference>
<comment type="caution">
    <text evidence="12">The sequence shown here is derived from an EMBL/GenBank/DDBJ whole genome shotgun (WGS) entry which is preliminary data.</text>
</comment>
<dbReference type="InterPro" id="IPR051170">
    <property type="entry name" value="Neural/epithelial_adhesion"/>
</dbReference>
<keyword evidence="8" id="KW-0393">Immunoglobulin domain</keyword>
<evidence type="ECO:0000256" key="4">
    <source>
        <dbReference type="ARBA" id="ARBA00022737"/>
    </source>
</evidence>
<dbReference type="InterPro" id="IPR003961">
    <property type="entry name" value="FN3_dom"/>
</dbReference>
<evidence type="ECO:0000256" key="7">
    <source>
        <dbReference type="ARBA" id="ARBA00023157"/>
    </source>
</evidence>
<feature type="domain" description="Fibronectin type-III" evidence="11">
    <location>
        <begin position="428"/>
        <end position="522"/>
    </location>
</feature>
<evidence type="ECO:0000256" key="5">
    <source>
        <dbReference type="ARBA" id="ARBA00022989"/>
    </source>
</evidence>
<feature type="compositionally biased region" description="Low complexity" evidence="9">
    <location>
        <begin position="905"/>
        <end position="914"/>
    </location>
</feature>
<keyword evidence="7" id="KW-1015">Disulfide bond</keyword>
<feature type="compositionally biased region" description="Polar residues" evidence="9">
    <location>
        <begin position="1233"/>
        <end position="1248"/>
    </location>
</feature>
<dbReference type="CDD" id="cd20952">
    <property type="entry name" value="IgI_5_Robo"/>
    <property type="match status" value="1"/>
</dbReference>
<dbReference type="InterPro" id="IPR036116">
    <property type="entry name" value="FN3_sf"/>
</dbReference>
<dbReference type="PROSITE" id="PS50853">
    <property type="entry name" value="FN3"/>
    <property type="match status" value="3"/>
</dbReference>
<evidence type="ECO:0000256" key="3">
    <source>
        <dbReference type="ARBA" id="ARBA00022729"/>
    </source>
</evidence>
<dbReference type="FunFam" id="2.60.40.10:FF:000055">
    <property type="entry name" value="roundabout homolog 1 isoform X2"/>
    <property type="match status" value="1"/>
</dbReference>
<dbReference type="CDD" id="cd05726">
    <property type="entry name" value="IgI_4_Robo"/>
    <property type="match status" value="1"/>
</dbReference>
<evidence type="ECO:0000313" key="12">
    <source>
        <dbReference type="EMBL" id="KAG5215691.1"/>
    </source>
</evidence>
<feature type="compositionally biased region" description="Polar residues" evidence="9">
    <location>
        <begin position="1087"/>
        <end position="1103"/>
    </location>
</feature>
<feature type="region of interest" description="Disordered" evidence="9">
    <location>
        <begin position="1150"/>
        <end position="1282"/>
    </location>
</feature>
<evidence type="ECO:0000259" key="10">
    <source>
        <dbReference type="PROSITE" id="PS50835"/>
    </source>
</evidence>
<feature type="region of interest" description="Disordered" evidence="9">
    <location>
        <begin position="971"/>
        <end position="1004"/>
    </location>
</feature>
<feature type="domain" description="Fibronectin type-III" evidence="11">
    <location>
        <begin position="643"/>
        <end position="740"/>
    </location>
</feature>
<gene>
    <name evidence="12" type="ORF">JEQ12_001267</name>
</gene>
<feature type="domain" description="Ig-like" evidence="10">
    <location>
        <begin position="321"/>
        <end position="408"/>
    </location>
</feature>
<dbReference type="InterPro" id="IPR013783">
    <property type="entry name" value="Ig-like_fold"/>
</dbReference>
<reference evidence="12 13" key="1">
    <citation type="submission" date="2020-12" db="EMBL/GenBank/DDBJ databases">
        <title>De novo assembly of Tibetan sheep genome.</title>
        <authorList>
            <person name="Li X."/>
        </authorList>
    </citation>
    <scope>NUCLEOTIDE SEQUENCE [LARGE SCALE GENOMIC DNA]</scope>
    <source>
        <tissue evidence="12">Heart</tissue>
    </source>
</reference>
<protein>
    <recommendedName>
        <fullName evidence="14">Roundabout homolog 2</fullName>
    </recommendedName>
</protein>
<accession>A0A836D7B7</accession>
<feature type="compositionally biased region" description="Polar residues" evidence="9">
    <location>
        <begin position="1156"/>
        <end position="1193"/>
    </location>
</feature>
<feature type="domain" description="Ig-like" evidence="10">
    <location>
        <begin position="129"/>
        <end position="213"/>
    </location>
</feature>
<keyword evidence="2" id="KW-0812">Transmembrane</keyword>
<dbReference type="InterPro" id="IPR013098">
    <property type="entry name" value="Ig_I-set"/>
</dbReference>
<feature type="compositionally biased region" description="Low complexity" evidence="9">
    <location>
        <begin position="1324"/>
        <end position="1342"/>
    </location>
</feature>
<feature type="compositionally biased region" description="Acidic residues" evidence="9">
    <location>
        <begin position="1059"/>
        <end position="1075"/>
    </location>
</feature>
<dbReference type="InterPro" id="IPR036179">
    <property type="entry name" value="Ig-like_dom_sf"/>
</dbReference>
<dbReference type="SMART" id="SM00406">
    <property type="entry name" value="IGv"/>
    <property type="match status" value="3"/>
</dbReference>
<feature type="compositionally biased region" description="Pro residues" evidence="9">
    <location>
        <begin position="1221"/>
        <end position="1230"/>
    </location>
</feature>
<proteinExistence type="predicted"/>
<dbReference type="Pfam" id="PF13927">
    <property type="entry name" value="Ig_3"/>
    <property type="match status" value="2"/>
</dbReference>
<organism evidence="12 13">
    <name type="scientific">Ovis aries</name>
    <name type="common">Sheep</name>
    <dbReference type="NCBI Taxonomy" id="9940"/>
    <lineage>
        <taxon>Eukaryota</taxon>
        <taxon>Metazoa</taxon>
        <taxon>Chordata</taxon>
        <taxon>Craniata</taxon>
        <taxon>Vertebrata</taxon>
        <taxon>Euteleostomi</taxon>
        <taxon>Mammalia</taxon>
        <taxon>Eutheria</taxon>
        <taxon>Laurasiatheria</taxon>
        <taxon>Artiodactyla</taxon>
        <taxon>Ruminantia</taxon>
        <taxon>Pecora</taxon>
        <taxon>Bovidae</taxon>
        <taxon>Caprinae</taxon>
        <taxon>Ovis</taxon>
    </lineage>
</organism>
<dbReference type="Pfam" id="PF00041">
    <property type="entry name" value="fn3"/>
    <property type="match status" value="3"/>
</dbReference>
<dbReference type="Pfam" id="PF07679">
    <property type="entry name" value="I-set"/>
    <property type="match status" value="2"/>
</dbReference>
<feature type="domain" description="Fibronectin type-III" evidence="11">
    <location>
        <begin position="541"/>
        <end position="639"/>
    </location>
</feature>
<evidence type="ECO:0000256" key="6">
    <source>
        <dbReference type="ARBA" id="ARBA00023136"/>
    </source>
</evidence>
<feature type="compositionally biased region" description="Polar residues" evidence="9">
    <location>
        <begin position="988"/>
        <end position="1002"/>
    </location>
</feature>
<dbReference type="FunFam" id="2.60.40.10:FF:000058">
    <property type="entry name" value="roundabout homolog 2 isoform X3"/>
    <property type="match status" value="1"/>
</dbReference>
<dbReference type="FunFam" id="2.60.40.10:FF:000043">
    <property type="entry name" value="roundabout homolog 2 isoform X2"/>
    <property type="match status" value="1"/>
</dbReference>
<dbReference type="SMART" id="SM00409">
    <property type="entry name" value="IG"/>
    <property type="match status" value="4"/>
</dbReference>
<feature type="domain" description="Ig-like" evidence="10">
    <location>
        <begin position="218"/>
        <end position="313"/>
    </location>
</feature>
<name>A0A836D7B7_SHEEP</name>
<keyword evidence="6" id="KW-0472">Membrane</keyword>
<dbReference type="GO" id="GO:0016020">
    <property type="term" value="C:membrane"/>
    <property type="evidence" value="ECO:0007669"/>
    <property type="project" value="UniProtKB-SubCell"/>
</dbReference>
<evidence type="ECO:0000313" key="13">
    <source>
        <dbReference type="Proteomes" id="UP000664991"/>
    </source>
</evidence>
<dbReference type="InterPro" id="IPR013106">
    <property type="entry name" value="Ig_V-set"/>
</dbReference>
<keyword evidence="3" id="KW-0732">Signal</keyword>
<dbReference type="Gene3D" id="2.60.40.10">
    <property type="entry name" value="Immunoglobulins"/>
    <property type="match status" value="7"/>
</dbReference>
<dbReference type="PANTHER" id="PTHR12231:SF242">
    <property type="entry name" value="ROUNDABOUT HOMOLOG 2"/>
    <property type="match status" value="1"/>
</dbReference>
<feature type="region of interest" description="Disordered" evidence="9">
    <location>
        <begin position="510"/>
        <end position="530"/>
    </location>
</feature>
<feature type="domain" description="Ig-like" evidence="10">
    <location>
        <begin position="37"/>
        <end position="124"/>
    </location>
</feature>
<evidence type="ECO:0000259" key="11">
    <source>
        <dbReference type="PROSITE" id="PS50853"/>
    </source>
</evidence>
<evidence type="ECO:0000256" key="1">
    <source>
        <dbReference type="ARBA" id="ARBA00004167"/>
    </source>
</evidence>
<dbReference type="SUPFAM" id="SSF48726">
    <property type="entry name" value="Immunoglobulin"/>
    <property type="match status" value="4"/>
</dbReference>
<dbReference type="SMART" id="SM00408">
    <property type="entry name" value="IGc2"/>
    <property type="match status" value="4"/>
</dbReference>
<dbReference type="EMBL" id="JAEMGP010000001">
    <property type="protein sequence ID" value="KAG5215691.1"/>
    <property type="molecule type" value="Genomic_DNA"/>
</dbReference>
<keyword evidence="5" id="KW-1133">Transmembrane helix</keyword>
<dbReference type="SMART" id="SM00060">
    <property type="entry name" value="FN3"/>
    <property type="match status" value="3"/>
</dbReference>
<dbReference type="PANTHER" id="PTHR12231">
    <property type="entry name" value="CTX-RELATED TYPE I TRANSMEMBRANE PROTEIN"/>
    <property type="match status" value="1"/>
</dbReference>
<feature type="region of interest" description="Disordered" evidence="9">
    <location>
        <begin position="1306"/>
        <end position="1351"/>
    </location>
</feature>
<comment type="subcellular location">
    <subcellularLocation>
        <location evidence="1">Membrane</location>
        <topology evidence="1">Single-pass membrane protein</topology>
    </subcellularLocation>
</comment>
<feature type="compositionally biased region" description="Low complexity" evidence="9">
    <location>
        <begin position="1119"/>
        <end position="1133"/>
    </location>
</feature>
<dbReference type="InterPro" id="IPR003599">
    <property type="entry name" value="Ig_sub"/>
</dbReference>
<feature type="region of interest" description="Disordered" evidence="9">
    <location>
        <begin position="1033"/>
        <end position="1133"/>
    </location>
</feature>